<dbReference type="PANTHER" id="PTHR37784">
    <property type="entry name" value="PROTEIN MSN1"/>
    <property type="match status" value="1"/>
</dbReference>
<feature type="region of interest" description="Disordered" evidence="1">
    <location>
        <begin position="246"/>
        <end position="272"/>
    </location>
</feature>
<dbReference type="eggNOG" id="ENOG502QQ7G">
    <property type="taxonomic scope" value="Eukaryota"/>
</dbReference>
<dbReference type="RefSeq" id="XP_003683571.1">
    <property type="nucleotide sequence ID" value="XM_003683523.1"/>
</dbReference>
<dbReference type="Proteomes" id="UP000005666">
    <property type="component" value="Chromosome 1"/>
</dbReference>
<dbReference type="GeneID" id="11532705"/>
<dbReference type="AlphaFoldDB" id="G8BMK9"/>
<accession>G8BMK9</accession>
<dbReference type="InterPro" id="IPR022210">
    <property type="entry name" value="TF_GCR1-like"/>
</dbReference>
<dbReference type="GO" id="GO:0000981">
    <property type="term" value="F:DNA-binding transcription factor activity, RNA polymerase II-specific"/>
    <property type="evidence" value="ECO:0007669"/>
    <property type="project" value="TreeGrafter"/>
</dbReference>
<dbReference type="Pfam" id="PF12550">
    <property type="entry name" value="GCR1_C"/>
    <property type="match status" value="1"/>
</dbReference>
<dbReference type="HOGENOM" id="CLU_030906_0_0_1"/>
<evidence type="ECO:0000256" key="1">
    <source>
        <dbReference type="SAM" id="MobiDB-lite"/>
    </source>
</evidence>
<dbReference type="STRING" id="1071381.G8BMK9"/>
<evidence type="ECO:0000259" key="2">
    <source>
        <dbReference type="Pfam" id="PF12550"/>
    </source>
</evidence>
<dbReference type="OrthoDB" id="428577at2759"/>
<feature type="compositionally biased region" description="Low complexity" evidence="1">
    <location>
        <begin position="256"/>
        <end position="272"/>
    </location>
</feature>
<dbReference type="EMBL" id="HE612856">
    <property type="protein sequence ID" value="CCE61137.1"/>
    <property type="molecule type" value="Genomic_DNA"/>
</dbReference>
<gene>
    <name evidence="3" type="primary">TPHA0A00520</name>
    <name evidence="3" type="ordered locus">TPHA_0A00520</name>
</gene>
<dbReference type="GO" id="GO:0000978">
    <property type="term" value="F:RNA polymerase II cis-regulatory region sequence-specific DNA binding"/>
    <property type="evidence" value="ECO:0007669"/>
    <property type="project" value="TreeGrafter"/>
</dbReference>
<dbReference type="PANTHER" id="PTHR37784:SF8">
    <property type="entry name" value="PROTEIN MSN1"/>
    <property type="match status" value="1"/>
</dbReference>
<protein>
    <recommendedName>
        <fullName evidence="2">Transcription activator GCR1-like domain-containing protein</fullName>
    </recommendedName>
</protein>
<dbReference type="GO" id="GO:0060963">
    <property type="term" value="P:positive regulation of ribosomal protein gene transcription by RNA polymerase II"/>
    <property type="evidence" value="ECO:0007669"/>
    <property type="project" value="TreeGrafter"/>
</dbReference>
<evidence type="ECO:0000313" key="3">
    <source>
        <dbReference type="EMBL" id="CCE61137.1"/>
    </source>
</evidence>
<reference evidence="3 4" key="1">
    <citation type="journal article" date="2011" name="Proc. Natl. Acad. Sci. U.S.A.">
        <title>Evolutionary erosion of yeast sex chromosomes by mating-type switching accidents.</title>
        <authorList>
            <person name="Gordon J.L."/>
            <person name="Armisen D."/>
            <person name="Proux-Wera E."/>
            <person name="Oheigeartaigh S.S."/>
            <person name="Byrne K.P."/>
            <person name="Wolfe K.H."/>
        </authorList>
    </citation>
    <scope>NUCLEOTIDE SEQUENCE [LARGE SCALE GENOMIC DNA]</scope>
    <source>
        <strain evidence="4">ATCC 24235 / CBS 4417 / NBRC 1672 / NRRL Y-8282 / UCD 70-5</strain>
    </source>
</reference>
<proteinExistence type="predicted"/>
<feature type="domain" description="Transcription activator GCR1-like" evidence="2">
    <location>
        <begin position="363"/>
        <end position="441"/>
    </location>
</feature>
<organism evidence="3 4">
    <name type="scientific">Tetrapisispora phaffii (strain ATCC 24235 / CBS 4417 / NBRC 1672 / NRRL Y-8282 / UCD 70-5)</name>
    <name type="common">Yeast</name>
    <name type="synonym">Fabospora phaffii</name>
    <dbReference type="NCBI Taxonomy" id="1071381"/>
    <lineage>
        <taxon>Eukaryota</taxon>
        <taxon>Fungi</taxon>
        <taxon>Dikarya</taxon>
        <taxon>Ascomycota</taxon>
        <taxon>Saccharomycotina</taxon>
        <taxon>Saccharomycetes</taxon>
        <taxon>Saccharomycetales</taxon>
        <taxon>Saccharomycetaceae</taxon>
        <taxon>Tetrapisispora</taxon>
    </lineage>
</organism>
<evidence type="ECO:0000313" key="4">
    <source>
        <dbReference type="Proteomes" id="UP000005666"/>
    </source>
</evidence>
<keyword evidence="4" id="KW-1185">Reference proteome</keyword>
<name>G8BMK9_TETPH</name>
<dbReference type="KEGG" id="tpf:TPHA_0A00520"/>
<sequence>MYGEMTSTLSDDVNFHFKRVDNLVNSQQNQINDLNNLIMTLIGHDNLPASREHNFTPISNHNTNTSAGAKHARGMNVIKLPSPNYLTPVQTAVMSTSDSVLMNNIDTISRSSTGNTAPAITPIPSNSNYKSNFSSISHTHQLPDPISKINSNPHTLSSSNTPMFKSCSIGTTSLSMANINEVGSVPISATSSTSALTYNQTSRNNYNAHYQHGSSATSRNHSVTNLNTKNGKMVQYGAATTAKNEYHGLNNSQPLTGGHNSHTGTSSGVSSILSPVSLPMENGISSVSLLNHNSMHNISTLNSSPVDMMSSISMDKTNRKIRDLDSNTQTDAHSLSPVHSSRRSKFIINPKSKRRKSIFRGTFEFVKSPQNVIDIWNEYTKGYNGQPSIKEMEEIHKTTWRRDPAVNKRYARRKVLWRAIETGLKKGFTLEATIQMLEDHRYTDRAQGTKEPIGWLCQINSIPEVLRR</sequence>
<dbReference type="InterPro" id="IPR052146">
    <property type="entry name" value="HOT1"/>
</dbReference>